<evidence type="ECO:0000256" key="1">
    <source>
        <dbReference type="SAM" id="MobiDB-lite"/>
    </source>
</evidence>
<dbReference type="InterPro" id="IPR037401">
    <property type="entry name" value="SnoaL-like"/>
</dbReference>
<organism evidence="3 4">
    <name type="scientific">Saitoella complicata (strain BCRC 22490 / CBS 7301 / JCM 7358 / NBRC 10748 / NRRL Y-17804)</name>
    <dbReference type="NCBI Taxonomy" id="698492"/>
    <lineage>
        <taxon>Eukaryota</taxon>
        <taxon>Fungi</taxon>
        <taxon>Dikarya</taxon>
        <taxon>Ascomycota</taxon>
        <taxon>Taphrinomycotina</taxon>
        <taxon>Taphrinomycotina incertae sedis</taxon>
        <taxon>Saitoella</taxon>
    </lineage>
</organism>
<evidence type="ECO:0000313" key="4">
    <source>
        <dbReference type="Proteomes" id="UP000033140"/>
    </source>
</evidence>
<keyword evidence="4" id="KW-1185">Reference proteome</keyword>
<name>A0A0E9NI73_SAICN</name>
<dbReference type="InterPro" id="IPR032710">
    <property type="entry name" value="NTF2-like_dom_sf"/>
</dbReference>
<gene>
    <name evidence="3" type="ORF">G7K_3721-t1</name>
</gene>
<dbReference type="Proteomes" id="UP000033140">
    <property type="component" value="Unassembled WGS sequence"/>
</dbReference>
<feature type="domain" description="SnoaL-like" evidence="2">
    <location>
        <begin position="71"/>
        <end position="184"/>
    </location>
</feature>
<dbReference type="SUPFAM" id="SSF54427">
    <property type="entry name" value="NTF2-like"/>
    <property type="match status" value="1"/>
</dbReference>
<reference evidence="3 4" key="1">
    <citation type="journal article" date="2011" name="J. Gen. Appl. Microbiol.">
        <title>Draft genome sequencing of the enigmatic yeast Saitoella complicata.</title>
        <authorList>
            <person name="Nishida H."/>
            <person name="Hamamoto M."/>
            <person name="Sugiyama J."/>
        </authorList>
    </citation>
    <scope>NUCLEOTIDE SEQUENCE [LARGE SCALE GENOMIC DNA]</scope>
    <source>
        <strain evidence="3 4">NRRL Y-17804</strain>
    </source>
</reference>
<reference evidence="3 4" key="3">
    <citation type="journal article" date="2015" name="Genome Announc.">
        <title>Draft Genome Sequence of the Archiascomycetous Yeast Saitoella complicata.</title>
        <authorList>
            <person name="Yamauchi K."/>
            <person name="Kondo S."/>
            <person name="Hamamoto M."/>
            <person name="Takahashi Y."/>
            <person name="Ogura Y."/>
            <person name="Hayashi T."/>
            <person name="Nishida H."/>
        </authorList>
    </citation>
    <scope>NUCLEOTIDE SEQUENCE [LARGE SCALE GENOMIC DNA]</scope>
    <source>
        <strain evidence="3 4">NRRL Y-17804</strain>
    </source>
</reference>
<proteinExistence type="predicted"/>
<reference evidence="3 4" key="2">
    <citation type="journal article" date="2014" name="J. Gen. Appl. Microbiol.">
        <title>The early diverging ascomycetous budding yeast Saitoella complicata has three histone deacetylases belonging to the Clr6, Hos2, and Rpd3 lineages.</title>
        <authorList>
            <person name="Nishida H."/>
            <person name="Matsumoto T."/>
            <person name="Kondo S."/>
            <person name="Hamamoto M."/>
            <person name="Yoshikawa H."/>
        </authorList>
    </citation>
    <scope>NUCLEOTIDE SEQUENCE [LARGE SCALE GENOMIC DNA]</scope>
    <source>
        <strain evidence="3 4">NRRL Y-17804</strain>
    </source>
</reference>
<dbReference type="EMBL" id="BACD03000024">
    <property type="protein sequence ID" value="GAO49572.1"/>
    <property type="molecule type" value="Genomic_DNA"/>
</dbReference>
<dbReference type="AlphaFoldDB" id="A0A0E9NI73"/>
<accession>A0A0E9NI73</accession>
<feature type="region of interest" description="Disordered" evidence="1">
    <location>
        <begin position="233"/>
        <end position="293"/>
    </location>
</feature>
<sequence>MSVAAIRMGPAFSHIPAESTERSRANDPNTSLVPSLFDLSGSARRAPYPSTHTPDTQLRPDQILKRNKSIVHQYLEWWNSQDDNDDVLLDVIHPSHHFHHANFSEVEAGIGPNYVKHIRDYYHSHYQEARITSTSTLAENDLVMVISALKGTQHSTAEDGRSIERQITLRLAHRYRLRDGFIIESEFLADWFEFFKTPWVKTGMGSDLPSTLTNVGEDAKLYATIWPAAGTVRNEEVEFTPPRAEESESESESEKEGQKTPTPERNGGEGVGGRDGAQPTRKSISLQDIIWTT</sequence>
<feature type="compositionally biased region" description="Polar residues" evidence="1">
    <location>
        <begin position="280"/>
        <end position="293"/>
    </location>
</feature>
<dbReference type="Gene3D" id="3.10.450.50">
    <property type="match status" value="1"/>
</dbReference>
<dbReference type="Pfam" id="PF12680">
    <property type="entry name" value="SnoaL_2"/>
    <property type="match status" value="1"/>
</dbReference>
<evidence type="ECO:0000313" key="3">
    <source>
        <dbReference type="EMBL" id="GAO49572.1"/>
    </source>
</evidence>
<evidence type="ECO:0000259" key="2">
    <source>
        <dbReference type="Pfam" id="PF12680"/>
    </source>
</evidence>
<comment type="caution">
    <text evidence="3">The sequence shown here is derived from an EMBL/GenBank/DDBJ whole genome shotgun (WGS) entry which is preliminary data.</text>
</comment>
<protein>
    <recommendedName>
        <fullName evidence="2">SnoaL-like domain-containing protein</fullName>
    </recommendedName>
</protein>